<dbReference type="OrthoDB" id="3796109at2759"/>
<accession>A0A9W8WVD0</accession>
<feature type="compositionally biased region" description="Basic residues" evidence="1">
    <location>
        <begin position="1"/>
        <end position="10"/>
    </location>
</feature>
<protein>
    <submittedName>
        <fullName evidence="2">Uncharacterized protein</fullName>
    </submittedName>
</protein>
<gene>
    <name evidence="2" type="ORF">N0V87_007116</name>
</gene>
<feature type="compositionally biased region" description="Acidic residues" evidence="1">
    <location>
        <begin position="56"/>
        <end position="71"/>
    </location>
</feature>
<evidence type="ECO:0000313" key="3">
    <source>
        <dbReference type="Proteomes" id="UP001140562"/>
    </source>
</evidence>
<dbReference type="EMBL" id="JAPEUV010000083">
    <property type="protein sequence ID" value="KAJ4334063.1"/>
    <property type="molecule type" value="Genomic_DNA"/>
</dbReference>
<evidence type="ECO:0000313" key="2">
    <source>
        <dbReference type="EMBL" id="KAJ4334063.1"/>
    </source>
</evidence>
<comment type="caution">
    <text evidence="2">The sequence shown here is derived from an EMBL/GenBank/DDBJ whole genome shotgun (WGS) entry which is preliminary data.</text>
</comment>
<sequence length="261" mass="28558">MPRPLFRKQGHNGGSVPAAPSSPLASAMTNISDFSSPPPSPQTGSSDVQLHVGNDTDQDTDTVTEEEDNSEVEQYYLAKPNSKSRDVDTVFGKGIGVWKSHGGTVNTYIVGETINGEVMMPRKRKRTQRLTEEDNNGLSEPRENHANHIPDPYNLALPGRPAPLPLPITALRARDPACVSTIFHHGSAAINPLGAYTRPPVAVPNSSPPEKRRRVVSGSFGTFAGAPGRFDERPYCLLPGRKDGKEQKERMMFKARPWVRQ</sequence>
<evidence type="ECO:0000256" key="1">
    <source>
        <dbReference type="SAM" id="MobiDB-lite"/>
    </source>
</evidence>
<feature type="region of interest" description="Disordered" evidence="1">
    <location>
        <begin position="123"/>
        <end position="148"/>
    </location>
</feature>
<feature type="compositionally biased region" description="Low complexity" evidence="1">
    <location>
        <begin position="15"/>
        <end position="27"/>
    </location>
</feature>
<organism evidence="2 3">
    <name type="scientific">Didymella glomerata</name>
    <dbReference type="NCBI Taxonomy" id="749621"/>
    <lineage>
        <taxon>Eukaryota</taxon>
        <taxon>Fungi</taxon>
        <taxon>Dikarya</taxon>
        <taxon>Ascomycota</taxon>
        <taxon>Pezizomycotina</taxon>
        <taxon>Dothideomycetes</taxon>
        <taxon>Pleosporomycetidae</taxon>
        <taxon>Pleosporales</taxon>
        <taxon>Pleosporineae</taxon>
        <taxon>Didymellaceae</taxon>
        <taxon>Didymella</taxon>
    </lineage>
</organism>
<name>A0A9W8WVD0_9PLEO</name>
<dbReference type="AlphaFoldDB" id="A0A9W8WVD0"/>
<dbReference type="Proteomes" id="UP001140562">
    <property type="component" value="Unassembled WGS sequence"/>
</dbReference>
<reference evidence="2" key="1">
    <citation type="submission" date="2022-10" db="EMBL/GenBank/DDBJ databases">
        <title>Tapping the CABI collections for fungal endophytes: first genome assemblies for Collariella, Neodidymelliopsis, Ascochyta clinopodiicola, Didymella pomorum, Didymosphaeria variabile, Neocosmospora piperis and Neocucurbitaria cava.</title>
        <authorList>
            <person name="Hill R."/>
        </authorList>
    </citation>
    <scope>NUCLEOTIDE SEQUENCE</scope>
    <source>
        <strain evidence="2">IMI 360193</strain>
    </source>
</reference>
<keyword evidence="3" id="KW-1185">Reference proteome</keyword>
<proteinExistence type="predicted"/>
<feature type="region of interest" description="Disordered" evidence="1">
    <location>
        <begin position="1"/>
        <end position="71"/>
    </location>
</feature>